<dbReference type="InterPro" id="IPR000276">
    <property type="entry name" value="GPCR_Rhodpsn"/>
</dbReference>
<dbReference type="Proteomes" id="UP001249851">
    <property type="component" value="Unassembled WGS sequence"/>
</dbReference>
<dbReference type="AlphaFoldDB" id="A0AAD9VF51"/>
<evidence type="ECO:0000256" key="8">
    <source>
        <dbReference type="ARBA" id="ARBA00023224"/>
    </source>
</evidence>
<evidence type="ECO:0000256" key="10">
    <source>
        <dbReference type="SAM" id="MobiDB-lite"/>
    </source>
</evidence>
<dbReference type="EMBL" id="JARQWQ010000004">
    <property type="protein sequence ID" value="KAK2572298.1"/>
    <property type="molecule type" value="Genomic_DNA"/>
</dbReference>
<keyword evidence="7 9" id="KW-0675">Receptor</keyword>
<keyword evidence="2" id="KW-1003">Cell membrane</keyword>
<evidence type="ECO:0000256" key="7">
    <source>
        <dbReference type="ARBA" id="ARBA00023170"/>
    </source>
</evidence>
<feature type="transmembrane region" description="Helical" evidence="11">
    <location>
        <begin position="212"/>
        <end position="232"/>
    </location>
</feature>
<feature type="transmembrane region" description="Helical" evidence="11">
    <location>
        <begin position="6"/>
        <end position="31"/>
    </location>
</feature>
<keyword evidence="4 11" id="KW-1133">Transmembrane helix</keyword>
<evidence type="ECO:0000256" key="2">
    <source>
        <dbReference type="ARBA" id="ARBA00022475"/>
    </source>
</evidence>
<feature type="domain" description="G-protein coupled receptors family 1 profile" evidence="12">
    <location>
        <begin position="22"/>
        <end position="265"/>
    </location>
</feature>
<dbReference type="PANTHER" id="PTHR24249:SF372">
    <property type="entry name" value="G-PROTEIN COUPLED RECEPTORS FAMILY 1 PROFILE DOMAIN-CONTAINING PROTEIN"/>
    <property type="match status" value="1"/>
</dbReference>
<dbReference type="InterPro" id="IPR017452">
    <property type="entry name" value="GPCR_Rhodpsn_7TM"/>
</dbReference>
<dbReference type="PROSITE" id="PS00237">
    <property type="entry name" value="G_PROTEIN_RECEP_F1_1"/>
    <property type="match status" value="1"/>
</dbReference>
<evidence type="ECO:0000256" key="6">
    <source>
        <dbReference type="ARBA" id="ARBA00023136"/>
    </source>
</evidence>
<dbReference type="SUPFAM" id="SSF81321">
    <property type="entry name" value="Family A G protein-coupled receptor-like"/>
    <property type="match status" value="1"/>
</dbReference>
<dbReference type="Pfam" id="PF00001">
    <property type="entry name" value="7tm_1"/>
    <property type="match status" value="1"/>
</dbReference>
<evidence type="ECO:0000256" key="5">
    <source>
        <dbReference type="ARBA" id="ARBA00023040"/>
    </source>
</evidence>
<feature type="transmembrane region" description="Helical" evidence="11">
    <location>
        <begin position="244"/>
        <end position="268"/>
    </location>
</feature>
<evidence type="ECO:0000313" key="14">
    <source>
        <dbReference type="Proteomes" id="UP001249851"/>
    </source>
</evidence>
<evidence type="ECO:0000256" key="4">
    <source>
        <dbReference type="ARBA" id="ARBA00022989"/>
    </source>
</evidence>
<feature type="compositionally biased region" description="Polar residues" evidence="10">
    <location>
        <begin position="294"/>
        <end position="303"/>
    </location>
</feature>
<keyword evidence="5 9" id="KW-0297">G-protein coupled receptor</keyword>
<gene>
    <name evidence="13" type="ORF">P5673_002522</name>
</gene>
<dbReference type="Gene3D" id="1.20.1070.10">
    <property type="entry name" value="Rhodopsin 7-helix transmembrane proteins"/>
    <property type="match status" value="1"/>
</dbReference>
<evidence type="ECO:0000256" key="3">
    <source>
        <dbReference type="ARBA" id="ARBA00022692"/>
    </source>
</evidence>
<sequence>MERVREWYWVLRGLVGLVILVGNSAVIYLIVTCRRLHTKPNWFILSLSIADLLVGLILIPVSTSCGLWIPCNVRVLNMSFDLLFFVSVANMCAMTADRYLSVVKPLTYVQTMTKMRVSLLIAGAWLITIVFQLIQLAWISSQSLGYKQRADSIYGTFQIIGFNIVPCITMLIVYGHILVISRKHSRQIRAVAVNLGTLNLRQAKQESSATKVFGLVVLFFVFCWILSAYRHFCRYFELPCGIPTGVVIASRILALLHSAINPLIYAFLKEDIKREIKTKMCRERRRNPGIVLPSFQSQKNGNDSTEENKNENG</sequence>
<keyword evidence="8 9" id="KW-0807">Transducer</keyword>
<keyword evidence="14" id="KW-1185">Reference proteome</keyword>
<comment type="caution">
    <text evidence="13">The sequence shown here is derived from an EMBL/GenBank/DDBJ whole genome shotgun (WGS) entry which is preliminary data.</text>
</comment>
<comment type="subcellular location">
    <subcellularLocation>
        <location evidence="1">Cell membrane</location>
        <topology evidence="1">Multi-pass membrane protein</topology>
    </subcellularLocation>
</comment>
<keyword evidence="6 11" id="KW-0472">Membrane</keyword>
<evidence type="ECO:0000256" key="11">
    <source>
        <dbReference type="SAM" id="Phobius"/>
    </source>
</evidence>
<evidence type="ECO:0000313" key="13">
    <source>
        <dbReference type="EMBL" id="KAK2572298.1"/>
    </source>
</evidence>
<comment type="similarity">
    <text evidence="9">Belongs to the G-protein coupled receptor 1 family.</text>
</comment>
<proteinExistence type="inferred from homology"/>
<feature type="transmembrane region" description="Helical" evidence="11">
    <location>
        <begin position="159"/>
        <end position="180"/>
    </location>
</feature>
<feature type="transmembrane region" description="Helical" evidence="11">
    <location>
        <begin position="43"/>
        <end position="69"/>
    </location>
</feature>
<accession>A0AAD9VF51</accession>
<dbReference type="CDD" id="cd00637">
    <property type="entry name" value="7tm_classA_rhodopsin-like"/>
    <property type="match status" value="1"/>
</dbReference>
<dbReference type="PANTHER" id="PTHR24249">
    <property type="entry name" value="HISTAMINE RECEPTOR-RELATED G-PROTEIN COUPLED RECEPTOR"/>
    <property type="match status" value="1"/>
</dbReference>
<dbReference type="PRINTS" id="PR00237">
    <property type="entry name" value="GPCRRHODOPSN"/>
</dbReference>
<name>A0AAD9VF51_ACRCE</name>
<evidence type="ECO:0000256" key="9">
    <source>
        <dbReference type="RuleBase" id="RU000688"/>
    </source>
</evidence>
<dbReference type="GO" id="GO:0005886">
    <property type="term" value="C:plasma membrane"/>
    <property type="evidence" value="ECO:0007669"/>
    <property type="project" value="UniProtKB-SubCell"/>
</dbReference>
<dbReference type="PROSITE" id="PS50262">
    <property type="entry name" value="G_PROTEIN_RECEP_F1_2"/>
    <property type="match status" value="1"/>
</dbReference>
<feature type="region of interest" description="Disordered" evidence="10">
    <location>
        <begin position="292"/>
        <end position="313"/>
    </location>
</feature>
<dbReference type="GO" id="GO:0004930">
    <property type="term" value="F:G protein-coupled receptor activity"/>
    <property type="evidence" value="ECO:0007669"/>
    <property type="project" value="UniProtKB-KW"/>
</dbReference>
<reference evidence="13" key="2">
    <citation type="journal article" date="2023" name="Science">
        <title>Genomic signatures of disease resistance in endangered staghorn corals.</title>
        <authorList>
            <person name="Vollmer S.V."/>
            <person name="Selwyn J.D."/>
            <person name="Despard B.A."/>
            <person name="Roesel C.L."/>
        </authorList>
    </citation>
    <scope>NUCLEOTIDE SEQUENCE</scope>
    <source>
        <strain evidence="13">K2</strain>
    </source>
</reference>
<evidence type="ECO:0000259" key="12">
    <source>
        <dbReference type="PROSITE" id="PS50262"/>
    </source>
</evidence>
<organism evidence="13 14">
    <name type="scientific">Acropora cervicornis</name>
    <name type="common">Staghorn coral</name>
    <dbReference type="NCBI Taxonomy" id="6130"/>
    <lineage>
        <taxon>Eukaryota</taxon>
        <taxon>Metazoa</taxon>
        <taxon>Cnidaria</taxon>
        <taxon>Anthozoa</taxon>
        <taxon>Hexacorallia</taxon>
        <taxon>Scleractinia</taxon>
        <taxon>Astrocoeniina</taxon>
        <taxon>Acroporidae</taxon>
        <taxon>Acropora</taxon>
    </lineage>
</organism>
<protein>
    <submittedName>
        <fullName evidence="13">Octopamine receptor beta-2R</fullName>
    </submittedName>
</protein>
<dbReference type="InterPro" id="IPR050569">
    <property type="entry name" value="TAAR"/>
</dbReference>
<reference evidence="13" key="1">
    <citation type="journal article" date="2023" name="G3 (Bethesda)">
        <title>Whole genome assembly and annotation of the endangered Caribbean coral Acropora cervicornis.</title>
        <authorList>
            <person name="Selwyn J.D."/>
            <person name="Vollmer S.V."/>
        </authorList>
    </citation>
    <scope>NUCLEOTIDE SEQUENCE</scope>
    <source>
        <strain evidence="13">K2</strain>
    </source>
</reference>
<keyword evidence="3 9" id="KW-0812">Transmembrane</keyword>
<evidence type="ECO:0000256" key="1">
    <source>
        <dbReference type="ARBA" id="ARBA00004651"/>
    </source>
</evidence>
<feature type="transmembrane region" description="Helical" evidence="11">
    <location>
        <begin position="117"/>
        <end position="139"/>
    </location>
</feature>